<evidence type="ECO:0000313" key="2">
    <source>
        <dbReference type="EMBL" id="PVZ70167.1"/>
    </source>
</evidence>
<dbReference type="OrthoDB" id="7859710at2"/>
<dbReference type="InterPro" id="IPR011008">
    <property type="entry name" value="Dimeric_a/b-barrel"/>
</dbReference>
<gene>
    <name evidence="2" type="ORF">DC094_06075</name>
</gene>
<feature type="chain" id="PRO_5015954928" description="ABM domain-containing protein" evidence="1">
    <location>
        <begin position="29"/>
        <end position="129"/>
    </location>
</feature>
<dbReference type="EMBL" id="QDDL01000002">
    <property type="protein sequence ID" value="PVZ70167.1"/>
    <property type="molecule type" value="Genomic_DNA"/>
</dbReference>
<dbReference type="AlphaFoldDB" id="A0A2V1GXV0"/>
<name>A0A2V1GXV0_9GAMM</name>
<evidence type="ECO:0000256" key="1">
    <source>
        <dbReference type="SAM" id="SignalP"/>
    </source>
</evidence>
<reference evidence="2 3" key="1">
    <citation type="submission" date="2018-04" db="EMBL/GenBank/DDBJ databases">
        <title>Thalassorhabdus spongiae gen. nov., sp. nov., isolated from a marine sponge in South-West Iceland.</title>
        <authorList>
            <person name="Knobloch S."/>
            <person name="Daussin A."/>
            <person name="Johannsson R."/>
            <person name="Marteinsson V.T."/>
        </authorList>
    </citation>
    <scope>NUCLEOTIDE SEQUENCE [LARGE SCALE GENOMIC DNA]</scope>
    <source>
        <strain evidence="2 3">Hp12</strain>
    </source>
</reference>
<dbReference type="RefSeq" id="WP_116686240.1">
    <property type="nucleotide sequence ID" value="NZ_CAWNYD010000002.1"/>
</dbReference>
<comment type="caution">
    <text evidence="2">The sequence shown here is derived from an EMBL/GenBank/DDBJ whole genome shotgun (WGS) entry which is preliminary data.</text>
</comment>
<keyword evidence="1" id="KW-0732">Signal</keyword>
<evidence type="ECO:0008006" key="4">
    <source>
        <dbReference type="Google" id="ProtNLM"/>
    </source>
</evidence>
<dbReference type="Proteomes" id="UP000244906">
    <property type="component" value="Unassembled WGS sequence"/>
</dbReference>
<sequence>MQKKTKTNVAFSIAIFLYSLISFGIANASDLSKAKIVEYVTFELLDSSSETLFAKAANEVNHNLKENYPGFIDRTISQQDNGTWIEVVFWVDKESAKKALDKFVLDPKNKLFLSLVKADSLTLTYSTVR</sequence>
<proteinExistence type="predicted"/>
<dbReference type="SUPFAM" id="SSF54909">
    <property type="entry name" value="Dimeric alpha+beta barrel"/>
    <property type="match status" value="1"/>
</dbReference>
<accession>A0A2V1GXV0</accession>
<feature type="signal peptide" evidence="1">
    <location>
        <begin position="1"/>
        <end position="28"/>
    </location>
</feature>
<evidence type="ECO:0000313" key="3">
    <source>
        <dbReference type="Proteomes" id="UP000244906"/>
    </source>
</evidence>
<keyword evidence="3" id="KW-1185">Reference proteome</keyword>
<organism evidence="2 3">
    <name type="scientific">Pelagibaculum spongiae</name>
    <dbReference type="NCBI Taxonomy" id="2080658"/>
    <lineage>
        <taxon>Bacteria</taxon>
        <taxon>Pseudomonadati</taxon>
        <taxon>Pseudomonadota</taxon>
        <taxon>Gammaproteobacteria</taxon>
        <taxon>Oceanospirillales</taxon>
        <taxon>Pelagibaculum</taxon>
    </lineage>
</organism>
<protein>
    <recommendedName>
        <fullName evidence="4">ABM domain-containing protein</fullName>
    </recommendedName>
</protein>